<dbReference type="InterPro" id="IPR036909">
    <property type="entry name" value="Cyt_c-like_dom_sf"/>
</dbReference>
<dbReference type="PANTHER" id="PTHR35889">
    <property type="entry name" value="CYCLOINULO-OLIGOSACCHARIDE FRUCTANOTRANSFERASE-RELATED"/>
    <property type="match status" value="1"/>
</dbReference>
<evidence type="ECO:0000256" key="2">
    <source>
        <dbReference type="ARBA" id="ARBA00022737"/>
    </source>
</evidence>
<dbReference type="Gene3D" id="3.80.10.10">
    <property type="entry name" value="Ribonuclease Inhibitor"/>
    <property type="match status" value="1"/>
</dbReference>
<keyword evidence="2" id="KW-0677">Repeat</keyword>
<evidence type="ECO:0000259" key="4">
    <source>
        <dbReference type="Pfam" id="PF07635"/>
    </source>
</evidence>
<protein>
    <recommendedName>
        <fullName evidence="4">Cytochrome C Planctomycete-type domain-containing protein</fullName>
    </recommendedName>
</protein>
<dbReference type="RefSeq" id="WP_229221909.1">
    <property type="nucleotide sequence ID" value="NZ_BMIA01000001.1"/>
</dbReference>
<dbReference type="SUPFAM" id="SSF46626">
    <property type="entry name" value="Cytochrome c"/>
    <property type="match status" value="1"/>
</dbReference>
<sequence length="346" mass="38055">MQAGEPAGPSEDKVVAVTDSTGKKLIRRTFIYRDQVAPVLKAKCYNCHSASKKKGGLRLDSEAFIRKGGKNGSVLVAGNPARSKLFSYLLLPEGDDRHMPPKGKLQLSRQELAIIQNWIQRGASFKEEIEEILQSGDDQPVATLPLLPADSSHATAAIPQEPELEAALLSKPVNVPDQQILQRLKAQHVSLTKMSSGSEYLSANFVNTRDFNAETVQTLQGIQNQVVRLRLTGQPVKDSDVKHLAQFKNLTRLNLENTQITDSSLELLATLPNLEHLNLYGTSVTDEGLARLAGSPNLKVVYLWQTKTTPEGISRLRKARPDIKVETGTQQLAKPDTNKVQLNDSK</sequence>
<dbReference type="EMBL" id="BMIA01000001">
    <property type="protein sequence ID" value="GGH32567.1"/>
    <property type="molecule type" value="Genomic_DNA"/>
</dbReference>
<gene>
    <name evidence="5" type="ORF">GCM10007423_22160</name>
</gene>
<proteinExistence type="predicted"/>
<keyword evidence="6" id="KW-1185">Reference proteome</keyword>
<dbReference type="InterPro" id="IPR025875">
    <property type="entry name" value="Leu-rich_rpt_4"/>
</dbReference>
<dbReference type="Proteomes" id="UP000600214">
    <property type="component" value="Unassembled WGS sequence"/>
</dbReference>
<dbReference type="InterPro" id="IPR011429">
    <property type="entry name" value="Cyt_c_Planctomycete-type"/>
</dbReference>
<dbReference type="PANTHER" id="PTHR35889:SF3">
    <property type="entry name" value="F-BOX DOMAIN-CONTAINING PROTEIN"/>
    <property type="match status" value="1"/>
</dbReference>
<dbReference type="SUPFAM" id="SSF52047">
    <property type="entry name" value="RNI-like"/>
    <property type="match status" value="1"/>
</dbReference>
<evidence type="ECO:0000256" key="3">
    <source>
        <dbReference type="SAM" id="MobiDB-lite"/>
    </source>
</evidence>
<dbReference type="InterPro" id="IPR006553">
    <property type="entry name" value="Leu-rich_rpt_Cys-con_subtyp"/>
</dbReference>
<dbReference type="Pfam" id="PF07635">
    <property type="entry name" value="PSCyt1"/>
    <property type="match status" value="1"/>
</dbReference>
<feature type="region of interest" description="Disordered" evidence="3">
    <location>
        <begin position="327"/>
        <end position="346"/>
    </location>
</feature>
<organism evidence="5 6">
    <name type="scientific">Dyadobacter endophyticus</name>
    <dbReference type="NCBI Taxonomy" id="1749036"/>
    <lineage>
        <taxon>Bacteria</taxon>
        <taxon>Pseudomonadati</taxon>
        <taxon>Bacteroidota</taxon>
        <taxon>Cytophagia</taxon>
        <taxon>Cytophagales</taxon>
        <taxon>Spirosomataceae</taxon>
        <taxon>Dyadobacter</taxon>
    </lineage>
</organism>
<name>A0ABQ1YQF4_9BACT</name>
<reference evidence="6" key="1">
    <citation type="journal article" date="2019" name="Int. J. Syst. Evol. Microbiol.">
        <title>The Global Catalogue of Microorganisms (GCM) 10K type strain sequencing project: providing services to taxonomists for standard genome sequencing and annotation.</title>
        <authorList>
            <consortium name="The Broad Institute Genomics Platform"/>
            <consortium name="The Broad Institute Genome Sequencing Center for Infectious Disease"/>
            <person name="Wu L."/>
            <person name="Ma J."/>
        </authorList>
    </citation>
    <scope>NUCLEOTIDE SEQUENCE [LARGE SCALE GENOMIC DNA]</scope>
    <source>
        <strain evidence="6">CGMCC 1.15288</strain>
    </source>
</reference>
<dbReference type="Pfam" id="PF12799">
    <property type="entry name" value="LRR_4"/>
    <property type="match status" value="1"/>
</dbReference>
<dbReference type="SMART" id="SM00367">
    <property type="entry name" value="LRR_CC"/>
    <property type="match status" value="2"/>
</dbReference>
<evidence type="ECO:0000256" key="1">
    <source>
        <dbReference type="ARBA" id="ARBA00022614"/>
    </source>
</evidence>
<comment type="caution">
    <text evidence="5">The sequence shown here is derived from an EMBL/GenBank/DDBJ whole genome shotgun (WGS) entry which is preliminary data.</text>
</comment>
<accession>A0ABQ1YQF4</accession>
<keyword evidence="1" id="KW-0433">Leucine-rich repeat</keyword>
<evidence type="ECO:0000313" key="6">
    <source>
        <dbReference type="Proteomes" id="UP000600214"/>
    </source>
</evidence>
<dbReference type="InterPro" id="IPR032675">
    <property type="entry name" value="LRR_dom_sf"/>
</dbReference>
<evidence type="ECO:0000313" key="5">
    <source>
        <dbReference type="EMBL" id="GGH32567.1"/>
    </source>
</evidence>
<feature type="domain" description="Cytochrome C Planctomycete-type" evidence="4">
    <location>
        <begin position="44"/>
        <end position="103"/>
    </location>
</feature>